<dbReference type="eggNOG" id="COG2165">
    <property type="taxonomic scope" value="Bacteria"/>
</dbReference>
<dbReference type="PRINTS" id="PR00885">
    <property type="entry name" value="BCTERIALGSPH"/>
</dbReference>
<dbReference type="HOGENOM" id="CLU_111963_1_0_6"/>
<evidence type="ECO:0000313" key="14">
    <source>
        <dbReference type="Proteomes" id="UP000001962"/>
    </source>
</evidence>
<dbReference type="GO" id="GO:0015627">
    <property type="term" value="C:type II protein secretion system complex"/>
    <property type="evidence" value="ECO:0007669"/>
    <property type="project" value="InterPro"/>
</dbReference>
<evidence type="ECO:0000256" key="8">
    <source>
        <dbReference type="ARBA" id="ARBA00023136"/>
    </source>
</evidence>
<dbReference type="InterPro" id="IPR049875">
    <property type="entry name" value="TypeII_GspH"/>
</dbReference>
<dbReference type="InterPro" id="IPR012902">
    <property type="entry name" value="N_methyl_site"/>
</dbReference>
<accession>Q0A607</accession>
<keyword evidence="7 11" id="KW-1133">Transmembrane helix</keyword>
<keyword evidence="8 11" id="KW-0472">Membrane</keyword>
<organism evidence="13 14">
    <name type="scientific">Alkalilimnicola ehrlichii (strain ATCC BAA-1101 / DSM 17681 / MLHE-1)</name>
    <dbReference type="NCBI Taxonomy" id="187272"/>
    <lineage>
        <taxon>Bacteria</taxon>
        <taxon>Pseudomonadati</taxon>
        <taxon>Pseudomonadota</taxon>
        <taxon>Gammaproteobacteria</taxon>
        <taxon>Chromatiales</taxon>
        <taxon>Ectothiorhodospiraceae</taxon>
        <taxon>Alkalilimnicola</taxon>
    </lineage>
</organism>
<dbReference type="AlphaFoldDB" id="Q0A607"/>
<keyword evidence="3" id="KW-1003">Cell membrane</keyword>
<evidence type="ECO:0000256" key="7">
    <source>
        <dbReference type="ARBA" id="ARBA00022989"/>
    </source>
</evidence>
<evidence type="ECO:0000256" key="6">
    <source>
        <dbReference type="ARBA" id="ARBA00022692"/>
    </source>
</evidence>
<dbReference type="Pfam" id="PF12019">
    <property type="entry name" value="GspH"/>
    <property type="match status" value="1"/>
</dbReference>
<evidence type="ECO:0000256" key="1">
    <source>
        <dbReference type="ARBA" id="ARBA00004377"/>
    </source>
</evidence>
<evidence type="ECO:0000259" key="12">
    <source>
        <dbReference type="Pfam" id="PF12019"/>
    </source>
</evidence>
<evidence type="ECO:0000256" key="11">
    <source>
        <dbReference type="SAM" id="Phobius"/>
    </source>
</evidence>
<reference evidence="14" key="1">
    <citation type="submission" date="2006-08" db="EMBL/GenBank/DDBJ databases">
        <title>Complete sequence of Alkalilimnicola ehrilichei MLHE-1.</title>
        <authorList>
            <person name="Copeland A."/>
            <person name="Lucas S."/>
            <person name="Lapidus A."/>
            <person name="Barry K."/>
            <person name="Detter J.C."/>
            <person name="Glavina del Rio T."/>
            <person name="Hammon N."/>
            <person name="Israni S."/>
            <person name="Dalin E."/>
            <person name="Tice H."/>
            <person name="Pitluck S."/>
            <person name="Sims D."/>
            <person name="Brettin T."/>
            <person name="Bruce D."/>
            <person name="Han C."/>
            <person name="Tapia R."/>
            <person name="Gilna P."/>
            <person name="Schmutz J."/>
            <person name="Larimer F."/>
            <person name="Land M."/>
            <person name="Hauser L."/>
            <person name="Kyrpides N."/>
            <person name="Mikhailova N."/>
            <person name="Oremland R.S."/>
            <person name="Hoeft S.E."/>
            <person name="Switzer-Blum J."/>
            <person name="Kulp T."/>
            <person name="King G."/>
            <person name="Tabita R."/>
            <person name="Witte B."/>
            <person name="Santini J.M."/>
            <person name="Basu P."/>
            <person name="Hollibaugh J.T."/>
            <person name="Xie G."/>
            <person name="Stolz J.F."/>
            <person name="Richardson P."/>
        </authorList>
    </citation>
    <scope>NUCLEOTIDE SEQUENCE [LARGE SCALE GENOMIC DNA]</scope>
    <source>
        <strain evidence="14">ATCC BAA-1101 / DSM 17681 / MLHE-1</strain>
    </source>
</reference>
<comment type="similarity">
    <text evidence="9">Belongs to the GSP H family.</text>
</comment>
<name>Q0A607_ALKEH</name>
<dbReference type="Pfam" id="PF07963">
    <property type="entry name" value="N_methyl"/>
    <property type="match status" value="1"/>
</dbReference>
<dbReference type="Gene3D" id="3.55.40.10">
    <property type="entry name" value="minor pseudopilin epsh domain"/>
    <property type="match status" value="1"/>
</dbReference>
<dbReference type="GO" id="GO:0005886">
    <property type="term" value="C:plasma membrane"/>
    <property type="evidence" value="ECO:0007669"/>
    <property type="project" value="UniProtKB-SubCell"/>
</dbReference>
<dbReference type="OrthoDB" id="5795281at2"/>
<dbReference type="GO" id="GO:0015628">
    <property type="term" value="P:protein secretion by the type II secretion system"/>
    <property type="evidence" value="ECO:0007669"/>
    <property type="project" value="InterPro"/>
</dbReference>
<gene>
    <name evidence="13" type="ordered locus">Mlg_2390</name>
</gene>
<dbReference type="RefSeq" id="WP_011630123.1">
    <property type="nucleotide sequence ID" value="NC_008340.1"/>
</dbReference>
<evidence type="ECO:0000256" key="2">
    <source>
        <dbReference type="ARBA" id="ARBA00021549"/>
    </source>
</evidence>
<evidence type="ECO:0000256" key="9">
    <source>
        <dbReference type="ARBA" id="ARBA00025772"/>
    </source>
</evidence>
<dbReference type="NCBIfam" id="TIGR02532">
    <property type="entry name" value="IV_pilin_GFxxxE"/>
    <property type="match status" value="1"/>
</dbReference>
<evidence type="ECO:0000256" key="4">
    <source>
        <dbReference type="ARBA" id="ARBA00022481"/>
    </source>
</evidence>
<sequence>MMPRPAKASAGFTLFELLAVIIILGLLTGLAVLSVGDGGRDRQLEEQARRFISLVDLARQEVMLGGPELAVGVTRHGYHFLHEVEVEDGLTTWLPVDRDRQLRPRDLEPEDMELALRLEGVDVRLDYRPEQPDPHLYLYGTGEVTEFQLTLRDQRDPDRIRVVTGDMAGRLRLHTEAPDG</sequence>
<evidence type="ECO:0000256" key="10">
    <source>
        <dbReference type="ARBA" id="ARBA00030775"/>
    </source>
</evidence>
<feature type="transmembrane region" description="Helical" evidence="11">
    <location>
        <begin position="12"/>
        <end position="33"/>
    </location>
</feature>
<dbReference type="InterPro" id="IPR002416">
    <property type="entry name" value="T2SS_protein-GspH"/>
</dbReference>
<keyword evidence="5" id="KW-0997">Cell inner membrane</keyword>
<keyword evidence="14" id="KW-1185">Reference proteome</keyword>
<proteinExistence type="inferred from homology"/>
<keyword evidence="6 11" id="KW-0812">Transmembrane</keyword>
<keyword evidence="4" id="KW-0488">Methylation</keyword>
<dbReference type="EMBL" id="CP000453">
    <property type="protein sequence ID" value="ABI57730.1"/>
    <property type="molecule type" value="Genomic_DNA"/>
</dbReference>
<dbReference type="SUPFAM" id="SSF54523">
    <property type="entry name" value="Pili subunits"/>
    <property type="match status" value="1"/>
</dbReference>
<dbReference type="InterPro" id="IPR045584">
    <property type="entry name" value="Pilin-like"/>
</dbReference>
<comment type="subcellular location">
    <subcellularLocation>
        <location evidence="1">Cell inner membrane</location>
        <topology evidence="1">Single-pass membrane protein</topology>
    </subcellularLocation>
</comment>
<evidence type="ECO:0000313" key="13">
    <source>
        <dbReference type="EMBL" id="ABI57730.1"/>
    </source>
</evidence>
<evidence type="ECO:0000256" key="3">
    <source>
        <dbReference type="ARBA" id="ARBA00022475"/>
    </source>
</evidence>
<feature type="domain" description="General secretion pathway GspH" evidence="12">
    <location>
        <begin position="47"/>
        <end position="164"/>
    </location>
</feature>
<dbReference type="KEGG" id="aeh:Mlg_2390"/>
<protein>
    <recommendedName>
        <fullName evidence="2">Type II secretion system protein H</fullName>
    </recommendedName>
    <alternativeName>
        <fullName evidence="10">General secretion pathway protein H</fullName>
    </alternativeName>
</protein>
<dbReference type="NCBIfam" id="TIGR01708">
    <property type="entry name" value="typeII_sec_gspH"/>
    <property type="match status" value="1"/>
</dbReference>
<dbReference type="InterPro" id="IPR022346">
    <property type="entry name" value="T2SS_GspH"/>
</dbReference>
<dbReference type="Proteomes" id="UP000001962">
    <property type="component" value="Chromosome"/>
</dbReference>
<evidence type="ECO:0000256" key="5">
    <source>
        <dbReference type="ARBA" id="ARBA00022519"/>
    </source>
</evidence>